<evidence type="ECO:0000256" key="2">
    <source>
        <dbReference type="SAM" id="MobiDB-lite"/>
    </source>
</evidence>
<feature type="compositionally biased region" description="Basic and acidic residues" evidence="2">
    <location>
        <begin position="148"/>
        <end position="161"/>
    </location>
</feature>
<dbReference type="WBParaSite" id="Bm18065.1">
    <property type="protein sequence ID" value="Bm18065.1"/>
    <property type="gene ID" value="WBGene00269205"/>
</dbReference>
<reference evidence="4" key="2">
    <citation type="submission" date="2012-12" db="EMBL/GenBank/DDBJ databases">
        <authorList>
            <person name="Gao Y.W."/>
            <person name="Fan S.T."/>
            <person name="Sun H.T."/>
            <person name="Wang Z."/>
            <person name="Gao X.L."/>
            <person name="Li Y.G."/>
            <person name="Wang T.C."/>
            <person name="Zhang K."/>
            <person name="Xu W.W."/>
            <person name="Yu Z.J."/>
            <person name="Xia X.Z."/>
        </authorList>
    </citation>
    <scope>NUCLEOTIDE SEQUENCE</scope>
    <source>
        <strain evidence="4">FR3</strain>
    </source>
</reference>
<accession>A0A4E9EZ20</accession>
<keyword evidence="6" id="KW-1185">Reference proteome</keyword>
<reference evidence="7" key="4">
    <citation type="submission" date="2019-12" db="UniProtKB">
        <authorList>
            <consortium name="WormBaseParasite"/>
        </authorList>
    </citation>
    <scope>IDENTIFICATION</scope>
</reference>
<evidence type="ECO:0000313" key="8">
    <source>
        <dbReference type="WormBase" id="Bm8486"/>
    </source>
</evidence>
<evidence type="ECO:0000313" key="6">
    <source>
        <dbReference type="Proteomes" id="UP000006672"/>
    </source>
</evidence>
<evidence type="ECO:0000259" key="3">
    <source>
        <dbReference type="Pfam" id="PF03114"/>
    </source>
</evidence>
<dbReference type="CTD" id="66059158"/>
<evidence type="ECO:0000256" key="1">
    <source>
        <dbReference type="SAM" id="Coils"/>
    </source>
</evidence>
<dbReference type="EMBL" id="CAAKNF010000196">
    <property type="protein sequence ID" value="VIO89713.1"/>
    <property type="molecule type" value="Genomic_DNA"/>
</dbReference>
<feature type="region of interest" description="Disordered" evidence="2">
    <location>
        <begin position="140"/>
        <end position="161"/>
    </location>
</feature>
<accession>A0A158PXH7</accession>
<sequence>MFRRLKQNVMVKLDMAKQTEFPNDVTRSITFCERSKSDVAAIVKAVESMISNFKATGMTPADSIANICNGLAAKTKNKKFNKVMKNVEEALEEIAKTERLTAKRVELKFIESWSKTWLHGNLKIYLDDINQLKKRRLDKDGLAQSANKHPDDQTKQQKSKEADTLYEEQLMKVRQNIQEFTSHYSRTAEAIQELMNIMAEHFEKCGNIVADHLKNASNA</sequence>
<dbReference type="Gene3D" id="1.20.1270.60">
    <property type="entry name" value="Arfaptin homology (AH) domain/BAR domain"/>
    <property type="match status" value="1"/>
</dbReference>
<dbReference type="EMBL" id="LN856351">
    <property type="protein sequence ID" value="CDQ06729.1"/>
    <property type="molecule type" value="Genomic_DNA"/>
</dbReference>
<dbReference type="GeneID" id="66059158"/>
<evidence type="ECO:0000313" key="7">
    <source>
        <dbReference type="WBParaSite" id="Bm18065.1"/>
    </source>
</evidence>
<feature type="domain" description="BAR" evidence="3">
    <location>
        <begin position="2"/>
        <end position="210"/>
    </location>
</feature>
<dbReference type="SUPFAM" id="SSF103657">
    <property type="entry name" value="BAR/IMD domain-like"/>
    <property type="match status" value="1"/>
</dbReference>
<dbReference type="RefSeq" id="XP_042931728.1">
    <property type="nucleotide sequence ID" value="XM_043075794.1"/>
</dbReference>
<dbReference type="GO" id="GO:0005737">
    <property type="term" value="C:cytoplasm"/>
    <property type="evidence" value="ECO:0007669"/>
    <property type="project" value="InterPro"/>
</dbReference>
<proteinExistence type="predicted"/>
<dbReference type="Pfam" id="PF03114">
    <property type="entry name" value="BAR"/>
    <property type="match status" value="1"/>
</dbReference>
<gene>
    <name evidence="5 7" type="primary">Bm18065</name>
    <name evidence="4 8" type="ORF">Bm8486</name>
    <name evidence="5" type="ORF">BM_BM18065</name>
    <name evidence="4" type="ORF">BM_Bm8486</name>
</gene>
<dbReference type="InterPro" id="IPR027267">
    <property type="entry name" value="AH/BAR_dom_sf"/>
</dbReference>
<protein>
    <submittedName>
        <fullName evidence="7">BAR domain-containing protein</fullName>
    </submittedName>
    <submittedName>
        <fullName evidence="4">Bm8486</fullName>
    </submittedName>
</protein>
<dbReference type="OrthoDB" id="5795430at2759"/>
<dbReference type="Proteomes" id="UP000006672">
    <property type="component" value="Unassembled WGS sequence"/>
</dbReference>
<dbReference type="OMA" id="KFNKVMK"/>
<reference evidence="5" key="3">
    <citation type="submission" date="2019-04" db="EMBL/GenBank/DDBJ databases">
        <authorList>
            <person name="Howe K."/>
            <person name="Paulini M."/>
            <person name="Williams G."/>
        </authorList>
    </citation>
    <scope>NUCLEOTIDE SEQUENCE [LARGE SCALE GENOMIC DNA]</scope>
    <source>
        <strain evidence="5">FR3</strain>
    </source>
</reference>
<dbReference type="InterPro" id="IPR004148">
    <property type="entry name" value="BAR_dom"/>
</dbReference>
<dbReference type="WormBase" id="Bm8486">
    <property type="protein sequence ID" value="BM42459"/>
    <property type="gene ID" value="WBGene00228747"/>
</dbReference>
<organism evidence="6 7">
    <name type="scientific">Brugia malayi</name>
    <name type="common">Filarial nematode worm</name>
    <dbReference type="NCBI Taxonomy" id="6279"/>
    <lineage>
        <taxon>Eukaryota</taxon>
        <taxon>Metazoa</taxon>
        <taxon>Ecdysozoa</taxon>
        <taxon>Nematoda</taxon>
        <taxon>Chromadorea</taxon>
        <taxon>Rhabditida</taxon>
        <taxon>Spirurina</taxon>
        <taxon>Spiruromorpha</taxon>
        <taxon>Filarioidea</taxon>
        <taxon>Onchocercidae</taxon>
        <taxon>Brugia</taxon>
    </lineage>
</organism>
<dbReference type="AlphaFoldDB" id="A0A158PXH7"/>
<reference evidence="4 6" key="1">
    <citation type="journal article" date="2007" name="Science">
        <title>Draft genome of the filarial nematode parasite Brugia malayi.</title>
        <authorList>
            <person name="Ghedin E."/>
            <person name="Wang S."/>
            <person name="Spiro D."/>
            <person name="Caler E."/>
            <person name="Zhao Q."/>
            <person name="Crabtree J."/>
            <person name="Allen J.E."/>
            <person name="Delcher A.L."/>
            <person name="Guiliano D.B."/>
            <person name="Miranda-Saavedra D."/>
            <person name="Angiuoli S.V."/>
            <person name="Creasy T."/>
            <person name="Amedeo P."/>
            <person name="Haas B."/>
            <person name="El-Sayed N.M."/>
            <person name="Wortman J.R."/>
            <person name="Feldblyum T."/>
            <person name="Tallon L."/>
            <person name="Schatz M."/>
            <person name="Shumway M."/>
            <person name="Koo H."/>
            <person name="Salzberg S.L."/>
            <person name="Schobel S."/>
            <person name="Pertea M."/>
            <person name="Pop M."/>
            <person name="White O."/>
            <person name="Barton G.J."/>
            <person name="Carlow C.K."/>
            <person name="Crawford M.J."/>
            <person name="Daub J."/>
            <person name="Dimmic M.W."/>
            <person name="Estes C.F."/>
            <person name="Foster J.M."/>
            <person name="Ganatra M."/>
            <person name="Gregory W.F."/>
            <person name="Johnson N.M."/>
            <person name="Jin J."/>
            <person name="Komuniecki R."/>
            <person name="Korf I."/>
            <person name="Kumar S."/>
            <person name="Laney S."/>
            <person name="Li B.W."/>
            <person name="Li W."/>
            <person name="Lindblom T.H."/>
            <person name="Lustigman S."/>
            <person name="Ma D."/>
            <person name="Maina C.V."/>
            <person name="Martin D.M."/>
            <person name="McCarter J.P."/>
            <person name="McReynolds L."/>
            <person name="Mitreva M."/>
            <person name="Nutman T.B."/>
            <person name="Parkinson J."/>
            <person name="Peregrin-Alvarez J.M."/>
            <person name="Poole C."/>
            <person name="Ren Q."/>
            <person name="Saunders L."/>
            <person name="Sluder A.E."/>
            <person name="Smith K."/>
            <person name="Stanke M."/>
            <person name="Unnasch T.R."/>
            <person name="Ware J."/>
            <person name="Wei A.D."/>
            <person name="Weil G."/>
            <person name="Williams D.J."/>
            <person name="Zhang Y."/>
            <person name="Williams S.A."/>
            <person name="Fraser-Liggett C."/>
            <person name="Slatko B."/>
            <person name="Blaxter M.L."/>
            <person name="Scott A.L."/>
        </authorList>
    </citation>
    <scope>NUCLEOTIDE SEQUENCE</scope>
    <source>
        <strain evidence="4 6">FR3</strain>
    </source>
</reference>
<name>A0A158PXH7_BRUMA</name>
<evidence type="ECO:0000313" key="4">
    <source>
        <dbReference type="EMBL" id="CDQ06729.1"/>
    </source>
</evidence>
<feature type="coiled-coil region" evidence="1">
    <location>
        <begin position="73"/>
        <end position="100"/>
    </location>
</feature>
<dbReference type="KEGG" id="bmy:BM_BM18065"/>
<evidence type="ECO:0000313" key="5">
    <source>
        <dbReference type="EMBL" id="VIO89713.1"/>
    </source>
</evidence>
<keyword evidence="1" id="KW-0175">Coiled coil</keyword>